<protein>
    <submittedName>
        <fullName evidence="1">Uncharacterized protein</fullName>
    </submittedName>
</protein>
<keyword evidence="1" id="KW-0614">Plasmid</keyword>
<name>A0A161JV67_9BACI</name>
<accession>A0A161JV67</accession>
<dbReference type="AlphaFoldDB" id="A0A161JV67"/>
<proteinExistence type="predicted"/>
<evidence type="ECO:0000313" key="1">
    <source>
        <dbReference type="EMBL" id="AND43141.1"/>
    </source>
</evidence>
<organism evidence="1 2">
    <name type="scientific">Cytobacillus oceanisediminis 2691</name>
    <dbReference type="NCBI Taxonomy" id="1196031"/>
    <lineage>
        <taxon>Bacteria</taxon>
        <taxon>Bacillati</taxon>
        <taxon>Bacillota</taxon>
        <taxon>Bacilli</taxon>
        <taxon>Bacillales</taxon>
        <taxon>Bacillaceae</taxon>
        <taxon>Cytobacillus</taxon>
    </lineage>
</organism>
<sequence length="126" mass="14693">MESIIYRVLLSGHKFAKDVIVNEDNLCSFLHTIRNCPLVVVMGPENTIFLRIEHGNIIGEEKIKNQLQEIEHAEQAGNWRPLSLYQISYYCILHETVYLYAENREQAKKDFLTWSIFEPEVIVLVA</sequence>
<dbReference type="KEGG" id="bon:A361_28675"/>
<dbReference type="EMBL" id="CP015507">
    <property type="protein sequence ID" value="AND43141.1"/>
    <property type="molecule type" value="Genomic_DNA"/>
</dbReference>
<evidence type="ECO:0000313" key="2">
    <source>
        <dbReference type="Proteomes" id="UP000077856"/>
    </source>
</evidence>
<gene>
    <name evidence="1" type="ORF">A361_28675</name>
</gene>
<dbReference type="Proteomes" id="UP000077856">
    <property type="component" value="Plasmid pBO1"/>
</dbReference>
<dbReference type="RefSeq" id="WP_019379610.1">
    <property type="nucleotide sequence ID" value="NZ_CP015507.1"/>
</dbReference>
<geneLocation type="plasmid" evidence="2">
    <name>pbo1</name>
</geneLocation>
<reference evidence="1 2" key="1">
    <citation type="submission" date="2016-04" db="EMBL/GenBank/DDBJ databases">
        <title>Complete genome sequence of Bacillus oceanisediminis strain 2691.</title>
        <authorList>
            <person name="Jeong H."/>
            <person name="Kim H.J."/>
            <person name="Lee D.-W."/>
        </authorList>
    </citation>
    <scope>NUCLEOTIDE SEQUENCE [LARGE SCALE GENOMIC DNA]</scope>
    <source>
        <strain evidence="1 2">2691</strain>
        <plasmid evidence="2">pbo1</plasmid>
    </source>
</reference>
<dbReference type="eggNOG" id="ENOG5030DT0">
    <property type="taxonomic scope" value="Bacteria"/>
</dbReference>